<dbReference type="Gene3D" id="3.90.1150.140">
    <property type="match status" value="1"/>
</dbReference>
<dbReference type="Proteomes" id="UP000199440">
    <property type="component" value="Unassembled WGS sequence"/>
</dbReference>
<reference evidence="4 5" key="1">
    <citation type="submission" date="2016-10" db="EMBL/GenBank/DDBJ databases">
        <authorList>
            <person name="de Groot N.N."/>
        </authorList>
    </citation>
    <scope>NUCLEOTIDE SEQUENCE [LARGE SCALE GENOMIC DNA]</scope>
    <source>
        <strain evidence="4 5">DSM 19886</strain>
    </source>
</reference>
<evidence type="ECO:0000256" key="1">
    <source>
        <dbReference type="SAM" id="SignalP"/>
    </source>
</evidence>
<dbReference type="InterPro" id="IPR048503">
    <property type="entry name" value="NamZ_C"/>
</dbReference>
<dbReference type="PANTHER" id="PTHR42915">
    <property type="entry name" value="HYPOTHETICAL 460 KDA PROTEIN IN FEUA-SIGW INTERGENIC REGION [PRECURSOR]"/>
    <property type="match status" value="1"/>
</dbReference>
<dbReference type="GO" id="GO:0033922">
    <property type="term" value="F:peptidoglycan beta-N-acetylmuramidase activity"/>
    <property type="evidence" value="ECO:0007669"/>
    <property type="project" value="InterPro"/>
</dbReference>
<dbReference type="Gene3D" id="3.40.50.12170">
    <property type="entry name" value="Uncharacterised protein PF07075, DUF1343"/>
    <property type="match status" value="1"/>
</dbReference>
<keyword evidence="1" id="KW-0732">Signal</keyword>
<dbReference type="AlphaFoldDB" id="A0A1G9V2T2"/>
<keyword evidence="5" id="KW-1185">Reference proteome</keyword>
<feature type="domain" description="Peptidoglycan beta-N-acetylmuramidase NamZ N-terminal" evidence="2">
    <location>
        <begin position="62"/>
        <end position="268"/>
    </location>
</feature>
<feature type="signal peptide" evidence="1">
    <location>
        <begin position="1"/>
        <end position="26"/>
    </location>
</feature>
<feature type="domain" description="Peptidoglycan beta-N-acetylmuramidase NamZ C-terminal" evidence="3">
    <location>
        <begin position="273"/>
        <end position="412"/>
    </location>
</feature>
<proteinExistence type="predicted"/>
<sequence length="413" mass="46157">MKKTIKLTMFAAPCMLLLFVSILSCGQGSKTSKKETIVEEKGIVVGANQTEEYLELLRNKNVAVVGNNTSVIFKTGNGGERYTHLVDSLMSSGINISKVFAPEHGFRGDADAGEKIKDSKDSQTNISVVSLYGSNYKPSADQLDGIDIVVFDIQDVGARFYTYLSTMHYVMEACAENDIPVIVLDRPNPNGHYIDGPMVENGNESFVSLHPVPIVYGMTIGEYAKMINGEKWLKNGVQCDLTVVPLENYTHNTAYSLPLRPSPNLPNDKSINLYPSLCLFEGTDVNSGRGTEKQFQIFGSPFLPQASYDHTFVPEPNFGAKTPKHLGEECYGLDLSKTQDLDSLNFSWLLDAYNLTTNKENFFKRYKHFDRLAGSEKLREQIEQGKTLAEIKATWKSGLDEFKNVRKKYLIYE</sequence>
<name>A0A1G9V2T2_9FLAO</name>
<dbReference type="PROSITE" id="PS51257">
    <property type="entry name" value="PROKAR_LIPOPROTEIN"/>
    <property type="match status" value="1"/>
</dbReference>
<dbReference type="InterPro" id="IPR008302">
    <property type="entry name" value="NamZ"/>
</dbReference>
<dbReference type="InterPro" id="IPR048502">
    <property type="entry name" value="NamZ_N"/>
</dbReference>
<accession>A0A1G9V2T2</accession>
<dbReference type="Pfam" id="PF07075">
    <property type="entry name" value="NamZ_N"/>
    <property type="match status" value="1"/>
</dbReference>
<dbReference type="PIRSF" id="PIRSF016719">
    <property type="entry name" value="UCP016719"/>
    <property type="match status" value="1"/>
</dbReference>
<evidence type="ECO:0000259" key="2">
    <source>
        <dbReference type="Pfam" id="PF07075"/>
    </source>
</evidence>
<dbReference type="EMBL" id="FNGV01000012">
    <property type="protein sequence ID" value="SDM66336.1"/>
    <property type="molecule type" value="Genomic_DNA"/>
</dbReference>
<feature type="chain" id="PRO_5011472766" evidence="1">
    <location>
        <begin position="27"/>
        <end position="413"/>
    </location>
</feature>
<dbReference type="RefSeq" id="WP_089893423.1">
    <property type="nucleotide sequence ID" value="NZ_FNGV01000012.1"/>
</dbReference>
<organism evidence="4 5">
    <name type="scientific">Kriegella aquimaris</name>
    <dbReference type="NCBI Taxonomy" id="192904"/>
    <lineage>
        <taxon>Bacteria</taxon>
        <taxon>Pseudomonadati</taxon>
        <taxon>Bacteroidota</taxon>
        <taxon>Flavobacteriia</taxon>
        <taxon>Flavobacteriales</taxon>
        <taxon>Flavobacteriaceae</taxon>
        <taxon>Kriegella</taxon>
    </lineage>
</organism>
<evidence type="ECO:0000313" key="4">
    <source>
        <dbReference type="EMBL" id="SDM66336.1"/>
    </source>
</evidence>
<dbReference type="STRING" id="192904.SAMN04488514_11285"/>
<dbReference type="PANTHER" id="PTHR42915:SF1">
    <property type="entry name" value="PEPTIDOGLYCAN BETA-N-ACETYLMURAMIDASE NAMZ"/>
    <property type="match status" value="1"/>
</dbReference>
<gene>
    <name evidence="4" type="ORF">SAMN04488514_11285</name>
</gene>
<dbReference type="Pfam" id="PF20732">
    <property type="entry name" value="NamZ_C"/>
    <property type="match status" value="1"/>
</dbReference>
<dbReference type="OrthoDB" id="9801061at2"/>
<evidence type="ECO:0000259" key="3">
    <source>
        <dbReference type="Pfam" id="PF20732"/>
    </source>
</evidence>
<evidence type="ECO:0000313" key="5">
    <source>
        <dbReference type="Proteomes" id="UP000199440"/>
    </source>
</evidence>
<protein>
    <submittedName>
        <fullName evidence="4">Uncharacterized conserved protein YbbC, DUF1343 family</fullName>
    </submittedName>
</protein>